<gene>
    <name evidence="4" type="ORF">ACFO8Q_17435</name>
</gene>
<name>A0ABV9Q4P4_9BACL</name>
<protein>
    <submittedName>
        <fullName evidence="4">Type II secretion system protein</fullName>
    </submittedName>
</protein>
<keyword evidence="3" id="KW-1133">Transmembrane helix</keyword>
<dbReference type="PROSITE" id="PS00409">
    <property type="entry name" value="PROKAR_NTER_METHYL"/>
    <property type="match status" value="1"/>
</dbReference>
<keyword evidence="3" id="KW-0472">Membrane</keyword>
<organism evidence="4 5">
    <name type="scientific">Effusibacillus consociatus</name>
    <dbReference type="NCBI Taxonomy" id="1117041"/>
    <lineage>
        <taxon>Bacteria</taxon>
        <taxon>Bacillati</taxon>
        <taxon>Bacillota</taxon>
        <taxon>Bacilli</taxon>
        <taxon>Bacillales</taxon>
        <taxon>Alicyclobacillaceae</taxon>
        <taxon>Effusibacillus</taxon>
    </lineage>
</organism>
<dbReference type="InterPro" id="IPR012902">
    <property type="entry name" value="N_methyl_site"/>
</dbReference>
<proteinExistence type="predicted"/>
<dbReference type="RefSeq" id="WP_380027272.1">
    <property type="nucleotide sequence ID" value="NZ_JBHSHC010000119.1"/>
</dbReference>
<reference evidence="5" key="1">
    <citation type="journal article" date="2019" name="Int. J. Syst. Evol. Microbiol.">
        <title>The Global Catalogue of Microorganisms (GCM) 10K type strain sequencing project: providing services to taxonomists for standard genome sequencing and annotation.</title>
        <authorList>
            <consortium name="The Broad Institute Genomics Platform"/>
            <consortium name="The Broad Institute Genome Sequencing Center for Infectious Disease"/>
            <person name="Wu L."/>
            <person name="Ma J."/>
        </authorList>
    </citation>
    <scope>NUCLEOTIDE SEQUENCE [LARGE SCALE GENOMIC DNA]</scope>
    <source>
        <strain evidence="5">WYCCWR 12678</strain>
    </source>
</reference>
<dbReference type="EMBL" id="JBHSHC010000119">
    <property type="protein sequence ID" value="MFC4769116.1"/>
    <property type="molecule type" value="Genomic_DNA"/>
</dbReference>
<keyword evidence="3" id="KW-0812">Transmembrane</keyword>
<evidence type="ECO:0000313" key="4">
    <source>
        <dbReference type="EMBL" id="MFC4769116.1"/>
    </source>
</evidence>
<evidence type="ECO:0000256" key="2">
    <source>
        <dbReference type="ARBA" id="ARBA00023287"/>
    </source>
</evidence>
<comment type="caution">
    <text evidence="4">The sequence shown here is derived from an EMBL/GenBank/DDBJ whole genome shotgun (WGS) entry which is preliminary data.</text>
</comment>
<evidence type="ECO:0000256" key="1">
    <source>
        <dbReference type="ARBA" id="ARBA00004241"/>
    </source>
</evidence>
<evidence type="ECO:0000313" key="5">
    <source>
        <dbReference type="Proteomes" id="UP001596002"/>
    </source>
</evidence>
<feature type="transmembrane region" description="Helical" evidence="3">
    <location>
        <begin position="12"/>
        <end position="32"/>
    </location>
</feature>
<evidence type="ECO:0000256" key="3">
    <source>
        <dbReference type="SAM" id="Phobius"/>
    </source>
</evidence>
<sequence>MNEEGFSLLESVTAILILSTAIAVTLPIWGMIQSQARLAAKINGASHIAINEMEQAVAGMVRTGIWSVREGGQSYTVHTQSIEEMEGQHIRVRVAFQERGKEYAVSYETLVQ</sequence>
<keyword evidence="2" id="KW-0178">Competence</keyword>
<comment type="subcellular location">
    <subcellularLocation>
        <location evidence="1">Cell surface</location>
    </subcellularLocation>
</comment>
<keyword evidence="5" id="KW-1185">Reference proteome</keyword>
<accession>A0ABV9Q4P4</accession>
<dbReference type="Proteomes" id="UP001596002">
    <property type="component" value="Unassembled WGS sequence"/>
</dbReference>